<feature type="domain" description="Heterokaryon incompatibility" evidence="1">
    <location>
        <begin position="66"/>
        <end position="206"/>
    </location>
</feature>
<evidence type="ECO:0000313" key="2">
    <source>
        <dbReference type="EMBL" id="KAH6643340.1"/>
    </source>
</evidence>
<dbReference type="OrthoDB" id="2157530at2759"/>
<dbReference type="RefSeq" id="XP_045951270.1">
    <property type="nucleotide sequence ID" value="XM_046106082.1"/>
</dbReference>
<dbReference type="PANTHER" id="PTHR24148">
    <property type="entry name" value="ANKYRIN REPEAT DOMAIN-CONTAINING PROTEIN 39 HOMOLOG-RELATED"/>
    <property type="match status" value="1"/>
</dbReference>
<evidence type="ECO:0000313" key="3">
    <source>
        <dbReference type="Proteomes" id="UP000758603"/>
    </source>
</evidence>
<reference evidence="2" key="1">
    <citation type="journal article" date="2021" name="Nat. Commun.">
        <title>Genetic determinants of endophytism in the Arabidopsis root mycobiome.</title>
        <authorList>
            <person name="Mesny F."/>
            <person name="Miyauchi S."/>
            <person name="Thiergart T."/>
            <person name="Pickel B."/>
            <person name="Atanasova L."/>
            <person name="Karlsson M."/>
            <person name="Huettel B."/>
            <person name="Barry K.W."/>
            <person name="Haridas S."/>
            <person name="Chen C."/>
            <person name="Bauer D."/>
            <person name="Andreopoulos W."/>
            <person name="Pangilinan J."/>
            <person name="LaButti K."/>
            <person name="Riley R."/>
            <person name="Lipzen A."/>
            <person name="Clum A."/>
            <person name="Drula E."/>
            <person name="Henrissat B."/>
            <person name="Kohler A."/>
            <person name="Grigoriev I.V."/>
            <person name="Martin F.M."/>
            <person name="Hacquard S."/>
        </authorList>
    </citation>
    <scope>NUCLEOTIDE SEQUENCE</scope>
    <source>
        <strain evidence="2">MPI-SDFR-AT-0073</strain>
    </source>
</reference>
<evidence type="ECO:0000259" key="1">
    <source>
        <dbReference type="Pfam" id="PF06985"/>
    </source>
</evidence>
<keyword evidence="3" id="KW-1185">Reference proteome</keyword>
<comment type="caution">
    <text evidence="2">The sequence shown here is derived from an EMBL/GenBank/DDBJ whole genome shotgun (WGS) entry which is preliminary data.</text>
</comment>
<organism evidence="2 3">
    <name type="scientific">Truncatella angustata</name>
    <dbReference type="NCBI Taxonomy" id="152316"/>
    <lineage>
        <taxon>Eukaryota</taxon>
        <taxon>Fungi</taxon>
        <taxon>Dikarya</taxon>
        <taxon>Ascomycota</taxon>
        <taxon>Pezizomycotina</taxon>
        <taxon>Sordariomycetes</taxon>
        <taxon>Xylariomycetidae</taxon>
        <taxon>Amphisphaeriales</taxon>
        <taxon>Sporocadaceae</taxon>
        <taxon>Truncatella</taxon>
    </lineage>
</organism>
<proteinExistence type="predicted"/>
<dbReference type="PANTHER" id="PTHR24148:SF64">
    <property type="entry name" value="HETEROKARYON INCOMPATIBILITY DOMAIN-CONTAINING PROTEIN"/>
    <property type="match status" value="1"/>
</dbReference>
<dbReference type="InterPro" id="IPR010730">
    <property type="entry name" value="HET"/>
</dbReference>
<dbReference type="AlphaFoldDB" id="A0A9P8RKC5"/>
<dbReference type="EMBL" id="JAGPXC010000013">
    <property type="protein sequence ID" value="KAH6643340.1"/>
    <property type="molecule type" value="Genomic_DNA"/>
</dbReference>
<dbReference type="GeneID" id="70134973"/>
<dbReference type="Proteomes" id="UP000758603">
    <property type="component" value="Unassembled WGS sequence"/>
</dbReference>
<dbReference type="InterPro" id="IPR052895">
    <property type="entry name" value="HetReg/Transcr_Mod"/>
</dbReference>
<name>A0A9P8RKC5_9PEZI</name>
<accession>A0A9P8RKC5</accession>
<dbReference type="Pfam" id="PF06985">
    <property type="entry name" value="HET"/>
    <property type="match status" value="1"/>
</dbReference>
<sequence length="814" mass="92527">MDEEPFFSNTGTQSLNMEPSDLCPFVYNALVDPTSEFRVLRLEPAQHGEPISGNLETVAGNFRPHYSALSYTWGPKSDGKVITIDGHAMAVTSNCESALRHIRKTAESTMIWVDAICIDQENMPEKGAQINQMREIYTQASDVIIWLGDQLADASLAFETLRHISELGKYNAQEATSRTVGTAEGWQAVENLFRREWFERIWVVQEVSLAKMINIRCGSNAMSWTMFNRALQWYYEDIAHLNGSVTKRGSLIMNAMEVRNAWAGRKYGSGREPRLENLLSQFSHWKATVLVDKVNALLGMSREHATPELQPDYTKSVYQTYTAVVKYLIRRDKRLCILGLVQNPPMYQGEAPDYKPLPSWVPDWTANQGYLNRLSEPFRPEGDAQMMVTTTGDILIPGGLYMPESFYGAWHQGGSVREEMNFRASLDVPAEYYFPTASQDRDVFDAGYFRVQGPEFDPEGLMSLKGIKVDTVHSVTTPMFRVVEDFEDLTFFLKWEKFAILQMPPAVDCPYGGTFEGRLDAFWRTITTNRIHTERAYLKANPICRQIFEQWRAKLVENTNRANGHQPENFETEDNQDPSANYRLLLSVMAKMDISGDSPPGEDELLRDYEKWKQNIAQLVASSNVIEPPPSDIQEFTLPNLERTLSLWCFARKLARLASGRLALVPEHTRPGDQVFVLYGGSVPYVVRPLPGRGKTKGYYVDEHGERGPAGATYQVITPMHQFVGEAYVHGIMDGEALEYPSIHRLKRVREVKLSTAQDKGTPESEAAGTFTVLKEVFDPLTPEQEEMVTVWREWLRSKKEQDVWFDHTTSAML</sequence>
<protein>
    <submittedName>
        <fullName evidence="2">Heterokaryon incompatibility protein-domain-containing protein</fullName>
    </submittedName>
</protein>
<gene>
    <name evidence="2" type="ORF">BKA67DRAFT_651720</name>
</gene>